<comment type="subcellular location">
    <subcellularLocation>
        <location evidence="4">Cytoplasm</location>
    </subcellularLocation>
</comment>
<dbReference type="Gene3D" id="3.30.70.980">
    <property type="match status" value="1"/>
</dbReference>
<evidence type="ECO:0000256" key="2">
    <source>
        <dbReference type="ARBA" id="ARBA00023015"/>
    </source>
</evidence>
<evidence type="ECO:0000313" key="7">
    <source>
        <dbReference type="EMBL" id="OGC58827.1"/>
    </source>
</evidence>
<accession>A0A1F4VNQ1</accession>
<dbReference type="HAMAP" id="MF_00693">
    <property type="entry name" value="Transcrip_reg_TACO1"/>
    <property type="match status" value="1"/>
</dbReference>
<evidence type="ECO:0000256" key="4">
    <source>
        <dbReference type="HAMAP-Rule" id="MF_00693"/>
    </source>
</evidence>
<protein>
    <recommendedName>
        <fullName evidence="4">Probable transcriptional regulatory protein A3A70_00495</fullName>
    </recommendedName>
</protein>
<keyword evidence="3 4" id="KW-0804">Transcription</keyword>
<dbReference type="GO" id="GO:0006355">
    <property type="term" value="P:regulation of DNA-templated transcription"/>
    <property type="evidence" value="ECO:0007669"/>
    <property type="project" value="UniProtKB-UniRule"/>
</dbReference>
<sequence length="179" mass="19618">MSGHSKWSTIKRKKAVTDAKRGQSFTKVARLITVVAKRGGDPETNPSLRLAMDKAREVNMPKDVIERAISKGVGGADSNNYSEFILEGYGPNGVALLIECLSDNRNRTVAEVRSIMGRYGGSLGEAGSTSYIFQNREAPLFEIEIGQDQLPRFESLIDLLSENDDVQEVVTNLKEGLQA</sequence>
<name>A0A1F4VNQ1_UNCKA</name>
<evidence type="ECO:0000259" key="6">
    <source>
        <dbReference type="Pfam" id="PF20772"/>
    </source>
</evidence>
<gene>
    <name evidence="7" type="ORF">A3A70_00495</name>
</gene>
<keyword evidence="2 4" id="KW-0805">Transcription regulation</keyword>
<dbReference type="Pfam" id="PF20772">
    <property type="entry name" value="TACO1_YebC_N"/>
    <property type="match status" value="1"/>
</dbReference>
<evidence type="ECO:0000259" key="5">
    <source>
        <dbReference type="Pfam" id="PF01709"/>
    </source>
</evidence>
<feature type="domain" description="TACO1/YebC-like N-terminal" evidence="6">
    <location>
        <begin position="5"/>
        <end position="74"/>
    </location>
</feature>
<reference evidence="7 8" key="1">
    <citation type="journal article" date="2016" name="Nat. Commun.">
        <title>Thousands of microbial genomes shed light on interconnected biogeochemical processes in an aquifer system.</title>
        <authorList>
            <person name="Anantharaman K."/>
            <person name="Brown C.T."/>
            <person name="Hug L.A."/>
            <person name="Sharon I."/>
            <person name="Castelle C.J."/>
            <person name="Probst A.J."/>
            <person name="Thomas B.C."/>
            <person name="Singh A."/>
            <person name="Wilkins M.J."/>
            <person name="Karaoz U."/>
            <person name="Brodie E.L."/>
            <person name="Williams K.H."/>
            <person name="Hubbard S.S."/>
            <person name="Banfield J.F."/>
        </authorList>
    </citation>
    <scope>NUCLEOTIDE SEQUENCE [LARGE SCALE GENOMIC DNA]</scope>
</reference>
<dbReference type="FunFam" id="1.10.10.200:FF:000002">
    <property type="entry name" value="Probable transcriptional regulatory protein CLM62_37755"/>
    <property type="match status" value="1"/>
</dbReference>
<keyword evidence="4" id="KW-0238">DNA-binding</keyword>
<evidence type="ECO:0000256" key="3">
    <source>
        <dbReference type="ARBA" id="ARBA00023163"/>
    </source>
</evidence>
<proteinExistence type="inferred from homology"/>
<dbReference type="InterPro" id="IPR049083">
    <property type="entry name" value="TACO1_YebC_N"/>
</dbReference>
<dbReference type="SUPFAM" id="SSF75625">
    <property type="entry name" value="YebC-like"/>
    <property type="match status" value="1"/>
</dbReference>
<dbReference type="PANTHER" id="PTHR12532">
    <property type="entry name" value="TRANSLATIONAL ACTIVATOR OF CYTOCHROME C OXIDASE 1"/>
    <property type="match status" value="1"/>
</dbReference>
<dbReference type="InterPro" id="IPR029072">
    <property type="entry name" value="YebC-like"/>
</dbReference>
<evidence type="ECO:0000313" key="8">
    <source>
        <dbReference type="Proteomes" id="UP000178964"/>
    </source>
</evidence>
<dbReference type="InterPro" id="IPR048300">
    <property type="entry name" value="TACO1_YebC-like_2nd/3rd_dom"/>
</dbReference>
<dbReference type="InterPro" id="IPR017856">
    <property type="entry name" value="Integrase-like_N"/>
</dbReference>
<dbReference type="Proteomes" id="UP000178964">
    <property type="component" value="Unassembled WGS sequence"/>
</dbReference>
<organism evidence="7 8">
    <name type="scientific">candidate division WWE3 bacterium RIFCSPLOWO2_01_FULL_42_11</name>
    <dbReference type="NCBI Taxonomy" id="1802627"/>
    <lineage>
        <taxon>Bacteria</taxon>
        <taxon>Katanobacteria</taxon>
    </lineage>
</organism>
<dbReference type="InterPro" id="IPR026564">
    <property type="entry name" value="Transcrip_reg_TACO1-like_dom3"/>
</dbReference>
<feature type="domain" description="TACO1/YebC-like second and third" evidence="5">
    <location>
        <begin position="81"/>
        <end position="135"/>
    </location>
</feature>
<dbReference type="PANTHER" id="PTHR12532:SF0">
    <property type="entry name" value="TRANSLATIONAL ACTIVATOR OF CYTOCHROME C OXIDASE 1"/>
    <property type="match status" value="1"/>
</dbReference>
<dbReference type="Gene3D" id="1.10.10.200">
    <property type="match status" value="1"/>
</dbReference>
<dbReference type="AlphaFoldDB" id="A0A1F4VNQ1"/>
<dbReference type="GO" id="GO:0005829">
    <property type="term" value="C:cytosol"/>
    <property type="evidence" value="ECO:0007669"/>
    <property type="project" value="TreeGrafter"/>
</dbReference>
<comment type="similarity">
    <text evidence="1 4">Belongs to the TACO1 family.</text>
</comment>
<evidence type="ECO:0000256" key="1">
    <source>
        <dbReference type="ARBA" id="ARBA00008724"/>
    </source>
</evidence>
<dbReference type="EMBL" id="MEVK01000030">
    <property type="protein sequence ID" value="OGC58827.1"/>
    <property type="molecule type" value="Genomic_DNA"/>
</dbReference>
<dbReference type="InterPro" id="IPR002876">
    <property type="entry name" value="Transcrip_reg_TACO1-like"/>
</dbReference>
<dbReference type="STRING" id="1802627.A3A70_00495"/>
<comment type="caution">
    <text evidence="7">The sequence shown here is derived from an EMBL/GenBank/DDBJ whole genome shotgun (WGS) entry which is preliminary data.</text>
</comment>
<dbReference type="Pfam" id="PF01709">
    <property type="entry name" value="Transcrip_reg"/>
    <property type="match status" value="1"/>
</dbReference>
<dbReference type="GO" id="GO:0003677">
    <property type="term" value="F:DNA binding"/>
    <property type="evidence" value="ECO:0007669"/>
    <property type="project" value="UniProtKB-UniRule"/>
</dbReference>
<keyword evidence="4" id="KW-0963">Cytoplasm</keyword>